<dbReference type="Pfam" id="PF00326">
    <property type="entry name" value="Peptidase_S9"/>
    <property type="match status" value="1"/>
</dbReference>
<organism evidence="4 5">
    <name type="scientific">Sphingomonas melonis</name>
    <dbReference type="NCBI Taxonomy" id="152682"/>
    <lineage>
        <taxon>Bacteria</taxon>
        <taxon>Pseudomonadati</taxon>
        <taxon>Pseudomonadota</taxon>
        <taxon>Alphaproteobacteria</taxon>
        <taxon>Sphingomonadales</taxon>
        <taxon>Sphingomonadaceae</taxon>
        <taxon>Sphingomonas</taxon>
    </lineage>
</organism>
<dbReference type="InterPro" id="IPR029058">
    <property type="entry name" value="AB_hydrolase_fold"/>
</dbReference>
<evidence type="ECO:0000313" key="4">
    <source>
        <dbReference type="EMBL" id="NYD89193.1"/>
    </source>
</evidence>
<dbReference type="AlphaFoldDB" id="A0A7Y9JZW1"/>
<accession>A0A7Y9JZW1</accession>
<keyword evidence="4" id="KW-0645">Protease</keyword>
<proteinExistence type="predicted"/>
<dbReference type="InterPro" id="IPR001375">
    <property type="entry name" value="Peptidase_S9_cat"/>
</dbReference>
<dbReference type="EMBL" id="JACCBY010000001">
    <property type="protein sequence ID" value="NYD89193.1"/>
    <property type="molecule type" value="Genomic_DNA"/>
</dbReference>
<dbReference type="GO" id="GO:0004252">
    <property type="term" value="F:serine-type endopeptidase activity"/>
    <property type="evidence" value="ECO:0007669"/>
    <property type="project" value="TreeGrafter"/>
</dbReference>
<name>A0A7Y9JZW1_9SPHN</name>
<dbReference type="GO" id="GO:0006508">
    <property type="term" value="P:proteolysis"/>
    <property type="evidence" value="ECO:0007669"/>
    <property type="project" value="InterPro"/>
</dbReference>
<evidence type="ECO:0000256" key="2">
    <source>
        <dbReference type="SAM" id="SignalP"/>
    </source>
</evidence>
<dbReference type="SUPFAM" id="SSF69304">
    <property type="entry name" value="Tricorn protease N-terminal domain"/>
    <property type="match status" value="1"/>
</dbReference>
<feature type="signal peptide" evidence="2">
    <location>
        <begin position="1"/>
        <end position="22"/>
    </location>
</feature>
<dbReference type="PANTHER" id="PTHR42776:SF27">
    <property type="entry name" value="DIPEPTIDYL PEPTIDASE FAMILY MEMBER 6"/>
    <property type="match status" value="1"/>
</dbReference>
<dbReference type="SUPFAM" id="SSF53474">
    <property type="entry name" value="alpha/beta-Hydrolases"/>
    <property type="match status" value="1"/>
</dbReference>
<evidence type="ECO:0000259" key="3">
    <source>
        <dbReference type="Pfam" id="PF00326"/>
    </source>
</evidence>
<dbReference type="RefSeq" id="WP_179507688.1">
    <property type="nucleotide sequence ID" value="NZ_JACCBY010000001.1"/>
</dbReference>
<evidence type="ECO:0000313" key="5">
    <source>
        <dbReference type="Proteomes" id="UP000517753"/>
    </source>
</evidence>
<gene>
    <name evidence="4" type="ORF">HD841_000962</name>
</gene>
<reference evidence="4 5" key="1">
    <citation type="submission" date="2020-08" db="EMBL/GenBank/DDBJ databases">
        <title>The Agave Microbiome: Exploring the role of microbial communities in plant adaptations to desert environments.</title>
        <authorList>
            <person name="Partida-Martinez L.P."/>
        </authorList>
    </citation>
    <scope>NUCLEOTIDE SEQUENCE [LARGE SCALE GENOMIC DNA]</scope>
    <source>
        <strain evidence="4 5">AS2.3</strain>
    </source>
</reference>
<keyword evidence="2" id="KW-0732">Signal</keyword>
<keyword evidence="4" id="KW-0031">Aminopeptidase</keyword>
<evidence type="ECO:0000256" key="1">
    <source>
        <dbReference type="ARBA" id="ARBA00022801"/>
    </source>
</evidence>
<dbReference type="Proteomes" id="UP000517753">
    <property type="component" value="Unassembled WGS sequence"/>
</dbReference>
<dbReference type="Gene3D" id="3.40.50.1820">
    <property type="entry name" value="alpha/beta hydrolase"/>
    <property type="match status" value="1"/>
</dbReference>
<protein>
    <submittedName>
        <fullName evidence="4">Dipeptidyl aminopeptidase/acylaminoacyl peptidase</fullName>
    </submittedName>
</protein>
<feature type="domain" description="Peptidase S9 prolyl oligopeptidase catalytic" evidence="3">
    <location>
        <begin position="613"/>
        <end position="790"/>
    </location>
</feature>
<sequence length="799" mass="85626">MRRMFLAALLVLASFAQGSAVARPYDMDAFLKLRSYGEVAMAPRVRLVVVERRRPYELSPDFGYGAYANRRALGEVLATSIDRPSVLRPLFAQESGAGYWMAGLSPSGLRMAVYRLRERRLSLGVVDLRSGGVRWLATHPDLPTAAPNPTWLAEDRLAYVAMKEPRLPAMLLAGTGFLDDLVGLYAAQARGGLSGTSMSSRRGAAPDRSTRRVVLEDLRSGTSRILFEGDVDDLVASEDGSRIAVVTAGAPVSPPVDPISVSFGARTHEVHIVDVASGGSVRVVGQVMRGVMSWSKDNRLLLLMREDSLDWRHGYYAVADSRGHVVRVGGKGAFAQVVEEGGGRTSHAGWAGSTPVALMAGTAGGGASWRRLLPNGSERVDVSNAAVPVGRSREALLLQDGHRVVAVDDHGQAGFADHVEQAEPLLLEPYNIGFRIAMNPERLRLLRRLRGGATDLLTFDDDLARTRQALAASRPVLAAIPGAAVTMERDAHDRQVLHLERRGNRPLELDRINDQVGDVDLPVAVKLRTTDRSGAPLTHWLLLPGGRAGSPPLVVVPYPGTTFGDDLPFEARLTSYNTSISAPMLVSAGYAVLLPSMPTGGGDARPSEDIVPQVEVAVAAARLTGLVDVARTAVIGHSFGGYAALVLATRSRQFQAIVASNGISDVAAMHGAISGLDRLRLEQGIPFPFSAGWVEGGQANMRKPPASDPGAFVEASPAYGMDRARAALLLIGGDLDPVEMSQMERAFMEAARHGGDVELLRYWGEGHELSSPGNLRHCWRATLDFLRRSLSPAQGRLAA</sequence>
<dbReference type="PANTHER" id="PTHR42776">
    <property type="entry name" value="SERINE PEPTIDASE S9 FAMILY MEMBER"/>
    <property type="match status" value="1"/>
</dbReference>
<dbReference type="GO" id="GO:0004177">
    <property type="term" value="F:aminopeptidase activity"/>
    <property type="evidence" value="ECO:0007669"/>
    <property type="project" value="UniProtKB-KW"/>
</dbReference>
<keyword evidence="1" id="KW-0378">Hydrolase</keyword>
<feature type="chain" id="PRO_5031301777" evidence="2">
    <location>
        <begin position="23"/>
        <end position="799"/>
    </location>
</feature>
<comment type="caution">
    <text evidence="4">The sequence shown here is derived from an EMBL/GenBank/DDBJ whole genome shotgun (WGS) entry which is preliminary data.</text>
</comment>
<keyword evidence="5" id="KW-1185">Reference proteome</keyword>